<organism evidence="3 4">
    <name type="scientific">Triparma retinervis</name>
    <dbReference type="NCBI Taxonomy" id="2557542"/>
    <lineage>
        <taxon>Eukaryota</taxon>
        <taxon>Sar</taxon>
        <taxon>Stramenopiles</taxon>
        <taxon>Ochrophyta</taxon>
        <taxon>Bolidophyceae</taxon>
        <taxon>Parmales</taxon>
        <taxon>Triparmaceae</taxon>
        <taxon>Triparma</taxon>
    </lineage>
</organism>
<keyword evidence="4" id="KW-1185">Reference proteome</keyword>
<dbReference type="InterPro" id="IPR043136">
    <property type="entry name" value="B30.2/SPRY_sf"/>
</dbReference>
<dbReference type="AlphaFoldDB" id="A0A9W6Z6K9"/>
<dbReference type="OrthoDB" id="258495at2759"/>
<evidence type="ECO:0000256" key="1">
    <source>
        <dbReference type="SAM" id="MobiDB-lite"/>
    </source>
</evidence>
<dbReference type="InterPro" id="IPR044736">
    <property type="entry name" value="Gid1/RanBPM/SPLA_SPRY"/>
</dbReference>
<feature type="domain" description="SPRY" evidence="2">
    <location>
        <begin position="359"/>
        <end position="422"/>
    </location>
</feature>
<dbReference type="InterPro" id="IPR013320">
    <property type="entry name" value="ConA-like_dom_sf"/>
</dbReference>
<dbReference type="Proteomes" id="UP001165082">
    <property type="component" value="Unassembled WGS sequence"/>
</dbReference>
<dbReference type="InterPro" id="IPR036047">
    <property type="entry name" value="F-box-like_dom_sf"/>
</dbReference>
<feature type="region of interest" description="Disordered" evidence="1">
    <location>
        <begin position="20"/>
        <end position="42"/>
    </location>
</feature>
<dbReference type="CDD" id="cd12885">
    <property type="entry name" value="SPRY_RanBP_like"/>
    <property type="match status" value="1"/>
</dbReference>
<evidence type="ECO:0000313" key="3">
    <source>
        <dbReference type="EMBL" id="GMH46601.1"/>
    </source>
</evidence>
<dbReference type="Pfam" id="PF00622">
    <property type="entry name" value="SPRY"/>
    <property type="match status" value="1"/>
</dbReference>
<sequence length="424" mass="47366">MKKNVSISPLRPQKSLQTVFTIPQSPTPPTRRKRSSRRGSFEHKRLFSRSSKNFAKNFAKNFVRKESRDRVPICEDAILLVCCYLNKKDLRSLSATSLRFRSVTTSYHLHISYILHHPFVPKVRSPYTPLTVRDETSLSSSLFFLPHQHTPTSLHGLTADQLPPLVSFNMSPTSSPKSLFPNSPNIPIDPPSIHLLTSLLIPHPTCIDPATLSHSSFLQYDLNEKSVIQFVGPIGHGDRCMRSKLPFPSLPPKRRSSALQHLLPSFTPRPLAPLLELMKNNKCHYNPIPEPDEFDTQIRPEGHVLPTLQIDLTPRLWSYFEVSVSPRDPKIESKASAANADPNTLSEIFINSSASLIECIAIGLSTESFPLSNKMPGWDANSFGYHSDDGGIFRNNGDMVREFGPKWGEGDTVGCGIYYAEGGG</sequence>
<dbReference type="SUPFAM" id="SSF49899">
    <property type="entry name" value="Concanavalin A-like lectins/glucanases"/>
    <property type="match status" value="1"/>
</dbReference>
<accession>A0A9W6Z6K9</accession>
<name>A0A9W6Z6K9_9STRA</name>
<gene>
    <name evidence="3" type="ORF">TrRE_jg13076</name>
</gene>
<evidence type="ECO:0000313" key="4">
    <source>
        <dbReference type="Proteomes" id="UP001165082"/>
    </source>
</evidence>
<evidence type="ECO:0000259" key="2">
    <source>
        <dbReference type="Pfam" id="PF00622"/>
    </source>
</evidence>
<dbReference type="SUPFAM" id="SSF81383">
    <property type="entry name" value="F-box domain"/>
    <property type="match status" value="1"/>
</dbReference>
<dbReference type="InterPro" id="IPR003877">
    <property type="entry name" value="SPRY_dom"/>
</dbReference>
<dbReference type="Gene3D" id="2.60.120.920">
    <property type="match status" value="1"/>
</dbReference>
<reference evidence="3" key="1">
    <citation type="submission" date="2022-07" db="EMBL/GenBank/DDBJ databases">
        <title>Genome analysis of Parmales, a sister group of diatoms, reveals the evolutionary specialization of diatoms from phago-mixotrophs to photoautotrophs.</title>
        <authorList>
            <person name="Ban H."/>
            <person name="Sato S."/>
            <person name="Yoshikawa S."/>
            <person name="Kazumasa Y."/>
            <person name="Nakamura Y."/>
            <person name="Ichinomiya M."/>
            <person name="Saitoh K."/>
            <person name="Sato N."/>
            <person name="Blanc-Mathieu R."/>
            <person name="Endo H."/>
            <person name="Kuwata A."/>
            <person name="Ogata H."/>
        </authorList>
    </citation>
    <scope>NUCLEOTIDE SEQUENCE</scope>
</reference>
<proteinExistence type="predicted"/>
<protein>
    <recommendedName>
        <fullName evidence="2">SPRY domain-containing protein</fullName>
    </recommendedName>
</protein>
<comment type="caution">
    <text evidence="3">The sequence shown here is derived from an EMBL/GenBank/DDBJ whole genome shotgun (WGS) entry which is preliminary data.</text>
</comment>
<dbReference type="EMBL" id="BRXZ01000527">
    <property type="protein sequence ID" value="GMH46601.1"/>
    <property type="molecule type" value="Genomic_DNA"/>
</dbReference>
<feature type="non-terminal residue" evidence="3">
    <location>
        <position position="1"/>
    </location>
</feature>
<dbReference type="PANTHER" id="PTHR12864">
    <property type="entry name" value="RAN BINDING PROTEIN 9-RELATED"/>
    <property type="match status" value="1"/>
</dbReference>
<dbReference type="InterPro" id="IPR050618">
    <property type="entry name" value="Ubq-SigPath_Reg"/>
</dbReference>